<sequence>MLSCLPFQVQQLTKDIPVIVDALRYSTVVEVQGDKVRRHNEWKKWLLPSARHSESGSHTPGAAPENALATSLQNVSLDDGTINSTGNTSATEGHTEKATGNVSSEELTGHSGLPNGENSAEEAHSI</sequence>
<reference evidence="3" key="1">
    <citation type="journal article" date="2018" name="Gigascience">
        <title>Genome assembly of the Pink Ipe (Handroanthus impetiginosus, Bignoniaceae), a highly valued, ecologically keystone Neotropical timber forest tree.</title>
        <authorList>
            <person name="Silva-Junior O.B."/>
            <person name="Grattapaglia D."/>
            <person name="Novaes E."/>
            <person name="Collevatti R.G."/>
        </authorList>
    </citation>
    <scope>NUCLEOTIDE SEQUENCE [LARGE SCALE GENOMIC DNA]</scope>
    <source>
        <strain evidence="3">cv. UFG-1</strain>
    </source>
</reference>
<organism evidence="2 3">
    <name type="scientific">Handroanthus impetiginosus</name>
    <dbReference type="NCBI Taxonomy" id="429701"/>
    <lineage>
        <taxon>Eukaryota</taxon>
        <taxon>Viridiplantae</taxon>
        <taxon>Streptophyta</taxon>
        <taxon>Embryophyta</taxon>
        <taxon>Tracheophyta</taxon>
        <taxon>Spermatophyta</taxon>
        <taxon>Magnoliopsida</taxon>
        <taxon>eudicotyledons</taxon>
        <taxon>Gunneridae</taxon>
        <taxon>Pentapetalae</taxon>
        <taxon>asterids</taxon>
        <taxon>lamiids</taxon>
        <taxon>Lamiales</taxon>
        <taxon>Bignoniaceae</taxon>
        <taxon>Crescentiina</taxon>
        <taxon>Tabebuia alliance</taxon>
        <taxon>Handroanthus</taxon>
    </lineage>
</organism>
<feature type="region of interest" description="Disordered" evidence="1">
    <location>
        <begin position="50"/>
        <end position="126"/>
    </location>
</feature>
<protein>
    <submittedName>
        <fullName evidence="2">Uncharacterized protein</fullName>
    </submittedName>
</protein>
<evidence type="ECO:0000313" key="2">
    <source>
        <dbReference type="EMBL" id="PIN12487.1"/>
    </source>
</evidence>
<dbReference type="Gene3D" id="1.10.10.10">
    <property type="entry name" value="Winged helix-like DNA-binding domain superfamily/Winged helix DNA-binding domain"/>
    <property type="match status" value="1"/>
</dbReference>
<dbReference type="AlphaFoldDB" id="A0A2G9H4N6"/>
<gene>
    <name evidence="2" type="ORF">CDL12_14913</name>
</gene>
<evidence type="ECO:0000256" key="1">
    <source>
        <dbReference type="SAM" id="MobiDB-lite"/>
    </source>
</evidence>
<proteinExistence type="predicted"/>
<keyword evidence="3" id="KW-1185">Reference proteome</keyword>
<feature type="compositionally biased region" description="Polar residues" evidence="1">
    <location>
        <begin position="68"/>
        <end position="106"/>
    </location>
</feature>
<dbReference type="EMBL" id="NKXS01002684">
    <property type="protein sequence ID" value="PIN12487.1"/>
    <property type="molecule type" value="Genomic_DNA"/>
</dbReference>
<dbReference type="Proteomes" id="UP000231279">
    <property type="component" value="Unassembled WGS sequence"/>
</dbReference>
<comment type="caution">
    <text evidence="2">The sequence shown here is derived from an EMBL/GenBank/DDBJ whole genome shotgun (WGS) entry which is preliminary data.</text>
</comment>
<dbReference type="OrthoDB" id="340227at2759"/>
<accession>A0A2G9H4N6</accession>
<dbReference type="InterPro" id="IPR036388">
    <property type="entry name" value="WH-like_DNA-bd_sf"/>
</dbReference>
<dbReference type="STRING" id="429701.A0A2G9H4N6"/>
<evidence type="ECO:0000313" key="3">
    <source>
        <dbReference type="Proteomes" id="UP000231279"/>
    </source>
</evidence>
<name>A0A2G9H4N6_9LAMI</name>